<dbReference type="GO" id="GO:0097367">
    <property type="term" value="F:carbohydrate derivative binding"/>
    <property type="evidence" value="ECO:0007669"/>
    <property type="project" value="InterPro"/>
</dbReference>
<dbReference type="SUPFAM" id="SSF53697">
    <property type="entry name" value="SIS domain"/>
    <property type="match status" value="1"/>
</dbReference>
<dbReference type="GO" id="GO:0051156">
    <property type="term" value="P:glucose 6-phosphate metabolic process"/>
    <property type="evidence" value="ECO:0007669"/>
    <property type="project" value="TreeGrafter"/>
</dbReference>
<organism evidence="7">
    <name type="scientific">Myxobolus squamalis</name>
    <name type="common">Myxosporean</name>
    <dbReference type="NCBI Taxonomy" id="59785"/>
    <lineage>
        <taxon>Eukaryota</taxon>
        <taxon>Metazoa</taxon>
        <taxon>Cnidaria</taxon>
        <taxon>Myxozoa</taxon>
        <taxon>Myxosporea</taxon>
        <taxon>Bivalvulida</taxon>
        <taxon>Platysporina</taxon>
        <taxon>Myxobolidae</taxon>
        <taxon>Myxobolus</taxon>
    </lineage>
</organism>
<dbReference type="EC" id="5.3.1.9" evidence="1 6"/>
<evidence type="ECO:0000256" key="1">
    <source>
        <dbReference type="ARBA" id="ARBA00011952"/>
    </source>
</evidence>
<comment type="similarity">
    <text evidence="6">Belongs to the GPI family.</text>
</comment>
<dbReference type="PRINTS" id="PR00662">
    <property type="entry name" value="G6PISOMERASE"/>
</dbReference>
<dbReference type="GO" id="GO:0006096">
    <property type="term" value="P:glycolytic process"/>
    <property type="evidence" value="ECO:0007669"/>
    <property type="project" value="UniProtKB-UniPathway"/>
</dbReference>
<dbReference type="PANTHER" id="PTHR11469:SF1">
    <property type="entry name" value="GLUCOSE-6-PHOSPHATE ISOMERASE"/>
    <property type="match status" value="1"/>
</dbReference>
<dbReference type="InterPro" id="IPR018189">
    <property type="entry name" value="Phosphoglucose_isomerase_CS"/>
</dbReference>
<dbReference type="GO" id="GO:0005829">
    <property type="term" value="C:cytosol"/>
    <property type="evidence" value="ECO:0007669"/>
    <property type="project" value="TreeGrafter"/>
</dbReference>
<comment type="pathway">
    <text evidence="6">Carbohydrate degradation; glycolysis; D-glyceraldehyde 3-phosphate and glycerone phosphate from D-glucose: step 2/4.</text>
</comment>
<evidence type="ECO:0000256" key="3">
    <source>
        <dbReference type="ARBA" id="ARBA00022432"/>
    </source>
</evidence>
<dbReference type="Gene3D" id="1.10.1390.10">
    <property type="match status" value="1"/>
</dbReference>
<evidence type="ECO:0000256" key="5">
    <source>
        <dbReference type="ARBA" id="ARBA00023235"/>
    </source>
</evidence>
<dbReference type="GO" id="GO:0006094">
    <property type="term" value="P:gluconeogenesis"/>
    <property type="evidence" value="ECO:0007669"/>
    <property type="project" value="UniProtKB-KW"/>
</dbReference>
<evidence type="ECO:0000256" key="6">
    <source>
        <dbReference type="RuleBase" id="RU000612"/>
    </source>
</evidence>
<sequence length="199" mass="22343">MESNGKSVDREGNRITTYHTGPIVWGEPGTNGQHAFFQLLHQGTRKMSYDFICPIKTHNRLDNGRHHMILFANFIAQTEALMKGKSAEEVSGEFKNSKISQKDIKELIPHKVFEGERPSNSIVLSKVTPSTLGALIAMYEHKIFVQGIIWGINSFDQFGVELGKQLSTKILDELKPGKTIISQHDSSTKALIDLFVENF</sequence>
<dbReference type="Gene3D" id="3.40.50.10490">
    <property type="entry name" value="Glucose-6-phosphate isomerase like protein, domain 1"/>
    <property type="match status" value="1"/>
</dbReference>
<keyword evidence="3 6" id="KW-0312">Gluconeogenesis</keyword>
<proteinExistence type="inferred from homology"/>
<dbReference type="PROSITE" id="PS51463">
    <property type="entry name" value="P_GLUCOSE_ISOMERASE_3"/>
    <property type="match status" value="1"/>
</dbReference>
<dbReference type="GO" id="GO:0048029">
    <property type="term" value="F:monosaccharide binding"/>
    <property type="evidence" value="ECO:0007669"/>
    <property type="project" value="TreeGrafter"/>
</dbReference>
<evidence type="ECO:0000313" key="7">
    <source>
        <dbReference type="EMBL" id="NDJ96218.1"/>
    </source>
</evidence>
<evidence type="ECO:0000256" key="4">
    <source>
        <dbReference type="ARBA" id="ARBA00023152"/>
    </source>
</evidence>
<evidence type="ECO:0000256" key="2">
    <source>
        <dbReference type="ARBA" id="ARBA00018388"/>
    </source>
</evidence>
<dbReference type="CDD" id="cd05016">
    <property type="entry name" value="SIS_PGI_2"/>
    <property type="match status" value="1"/>
</dbReference>
<dbReference type="InterPro" id="IPR046348">
    <property type="entry name" value="SIS_dom_sf"/>
</dbReference>
<dbReference type="UniPathway" id="UPA00109">
    <property type="reaction ID" value="UER00181"/>
</dbReference>
<dbReference type="PANTHER" id="PTHR11469">
    <property type="entry name" value="GLUCOSE-6-PHOSPHATE ISOMERASE"/>
    <property type="match status" value="1"/>
</dbReference>
<comment type="catalytic activity">
    <reaction evidence="6">
        <text>alpha-D-glucose 6-phosphate = beta-D-fructose 6-phosphate</text>
        <dbReference type="Rhea" id="RHEA:11816"/>
        <dbReference type="ChEBI" id="CHEBI:57634"/>
        <dbReference type="ChEBI" id="CHEBI:58225"/>
        <dbReference type="EC" id="5.3.1.9"/>
    </reaction>
</comment>
<keyword evidence="4 6" id="KW-0324">Glycolysis</keyword>
<dbReference type="AlphaFoldDB" id="A0A6B2FXG4"/>
<reference evidence="7" key="1">
    <citation type="submission" date="2018-11" db="EMBL/GenBank/DDBJ databases">
        <title>Myxobolus squamalis genome and transcriptome.</title>
        <authorList>
            <person name="Yahalomi D."/>
            <person name="Atkinson S.D."/>
            <person name="Neuhof M."/>
            <person name="Chang E.S."/>
            <person name="Philippe H."/>
            <person name="Cartwright P."/>
            <person name="Bartholomew J.L."/>
            <person name="Huchon D."/>
        </authorList>
    </citation>
    <scope>NUCLEOTIDE SEQUENCE</scope>
    <source>
        <strain evidence="7">71B08</strain>
        <tissue evidence="7">Whole</tissue>
    </source>
</reference>
<protein>
    <recommendedName>
        <fullName evidence="2 6">Glucose-6-phosphate isomerase</fullName>
        <ecNumber evidence="1 6">5.3.1.9</ecNumber>
    </recommendedName>
</protein>
<dbReference type="Pfam" id="PF00342">
    <property type="entry name" value="PGI"/>
    <property type="match status" value="1"/>
</dbReference>
<dbReference type="EMBL" id="GHBR01000726">
    <property type="protein sequence ID" value="NDJ96218.1"/>
    <property type="molecule type" value="Transcribed_RNA"/>
</dbReference>
<accession>A0A6B2FXG4</accession>
<dbReference type="PROSITE" id="PS00174">
    <property type="entry name" value="P_GLUCOSE_ISOMERASE_2"/>
    <property type="match status" value="1"/>
</dbReference>
<dbReference type="InterPro" id="IPR035482">
    <property type="entry name" value="SIS_PGI_2"/>
</dbReference>
<keyword evidence="5 6" id="KW-0413">Isomerase</keyword>
<name>A0A6B2FXG4_MYXSQ</name>
<dbReference type="InterPro" id="IPR001672">
    <property type="entry name" value="G6P_Isomerase"/>
</dbReference>
<dbReference type="GO" id="GO:0004347">
    <property type="term" value="F:glucose-6-phosphate isomerase activity"/>
    <property type="evidence" value="ECO:0007669"/>
    <property type="project" value="UniProtKB-EC"/>
</dbReference>
<dbReference type="InterPro" id="IPR023096">
    <property type="entry name" value="G6P_Isomerase_C"/>
</dbReference>